<feature type="transmembrane region" description="Helical" evidence="1">
    <location>
        <begin position="21"/>
        <end position="38"/>
    </location>
</feature>
<evidence type="ECO:0000259" key="2">
    <source>
        <dbReference type="Pfam" id="PF20151"/>
    </source>
</evidence>
<dbReference type="EMBL" id="JABXXO010000003">
    <property type="protein sequence ID" value="KAF7783278.1"/>
    <property type="molecule type" value="Genomic_DNA"/>
</dbReference>
<dbReference type="Pfam" id="PF20151">
    <property type="entry name" value="DUF6533"/>
    <property type="match status" value="1"/>
</dbReference>
<evidence type="ECO:0000313" key="3">
    <source>
        <dbReference type="EMBL" id="KAF7783278.1"/>
    </source>
</evidence>
<keyword evidence="1" id="KW-1133">Transmembrane helix</keyword>
<sequence length="300" mass="33680">MADAFNLSIAKAADGLQTSRIINYALMASVVIVYYDWLLTFDSEVKLIWNAKGVKIKLLYLPARYLPLAHSLPYLYYRFGSPTASESMFVVGVICAALVVTLRTWAVWGMMRPMTYLLFGSYTVASVLILVFYIVSLKYTSHSVISWLPLGCIGEYQSYYLPAAFVVDATYETVILLFMLIRGASLYRWGKHSRLFQTIYSDGISFYVYITAVSAANVALLFNQGDSGLYMLSIQAAIRSISACRIILHVRIQLNELQRCASGRVEMIAHFSPTFHALSPTLSFLNTLHTAKDLYDPRVG</sequence>
<reference evidence="3 4" key="1">
    <citation type="journal article" name="Sci. Rep.">
        <title>Telomere-to-telomere assembled and centromere annotated genomes of the two main subspecies of the button mushroom Agaricus bisporus reveal especially polymorphic chromosome ends.</title>
        <authorList>
            <person name="Sonnenberg A.S.M."/>
            <person name="Sedaghat-Telgerd N."/>
            <person name="Lavrijssen B."/>
            <person name="Ohm R.A."/>
            <person name="Hendrickx P.M."/>
            <person name="Scholtmeijer K."/>
            <person name="Baars J.J.P."/>
            <person name="van Peer A."/>
        </authorList>
    </citation>
    <scope>NUCLEOTIDE SEQUENCE [LARGE SCALE GENOMIC DNA]</scope>
    <source>
        <strain evidence="3 4">H119_p4</strain>
    </source>
</reference>
<evidence type="ECO:0000313" key="4">
    <source>
        <dbReference type="Proteomes" id="UP000629468"/>
    </source>
</evidence>
<evidence type="ECO:0000256" key="1">
    <source>
        <dbReference type="SAM" id="Phobius"/>
    </source>
</evidence>
<feature type="transmembrane region" description="Helical" evidence="1">
    <location>
        <begin position="115"/>
        <end position="139"/>
    </location>
</feature>
<comment type="caution">
    <text evidence="3">The sequence shown here is derived from an EMBL/GenBank/DDBJ whole genome shotgun (WGS) entry which is preliminary data.</text>
</comment>
<protein>
    <recommendedName>
        <fullName evidence="2">DUF6533 domain-containing protein</fullName>
    </recommendedName>
</protein>
<dbReference type="InterPro" id="IPR045340">
    <property type="entry name" value="DUF6533"/>
</dbReference>
<name>A0A8H7F9K1_AGABI</name>
<keyword evidence="1" id="KW-0812">Transmembrane</keyword>
<gene>
    <name evidence="3" type="ORF">Agabi119p4_2654</name>
</gene>
<feature type="domain" description="DUF6533" evidence="2">
    <location>
        <begin position="24"/>
        <end position="69"/>
    </location>
</feature>
<organism evidence="3 4">
    <name type="scientific">Agaricus bisporus var. burnettii</name>
    <dbReference type="NCBI Taxonomy" id="192524"/>
    <lineage>
        <taxon>Eukaryota</taxon>
        <taxon>Fungi</taxon>
        <taxon>Dikarya</taxon>
        <taxon>Basidiomycota</taxon>
        <taxon>Agaricomycotina</taxon>
        <taxon>Agaricomycetes</taxon>
        <taxon>Agaricomycetidae</taxon>
        <taxon>Agaricales</taxon>
        <taxon>Agaricineae</taxon>
        <taxon>Agaricaceae</taxon>
        <taxon>Agaricus</taxon>
    </lineage>
</organism>
<feature type="transmembrane region" description="Helical" evidence="1">
    <location>
        <begin position="89"/>
        <end position="108"/>
    </location>
</feature>
<accession>A0A8H7F9K1</accession>
<proteinExistence type="predicted"/>
<keyword evidence="1" id="KW-0472">Membrane</keyword>
<dbReference type="AlphaFoldDB" id="A0A8H7F9K1"/>
<feature type="transmembrane region" description="Helical" evidence="1">
    <location>
        <begin position="204"/>
        <end position="222"/>
    </location>
</feature>
<feature type="transmembrane region" description="Helical" evidence="1">
    <location>
        <begin position="159"/>
        <end position="183"/>
    </location>
</feature>
<dbReference type="Proteomes" id="UP000629468">
    <property type="component" value="Unassembled WGS sequence"/>
</dbReference>